<keyword evidence="5 12" id="KW-0812">Transmembrane</keyword>
<dbReference type="PANTHER" id="PTHR33445:SF2">
    <property type="entry name" value="ATP SYNTHASE SUBUNIT B', CHLOROPLASTIC"/>
    <property type="match status" value="1"/>
</dbReference>
<evidence type="ECO:0000256" key="12">
    <source>
        <dbReference type="SAM" id="Phobius"/>
    </source>
</evidence>
<gene>
    <name evidence="13" type="ORF">S03H2_53720</name>
</gene>
<accession>X1GYH5</accession>
<keyword evidence="3" id="KW-0813">Transport</keyword>
<dbReference type="GO" id="GO:0046961">
    <property type="term" value="F:proton-transporting ATPase activity, rotational mechanism"/>
    <property type="evidence" value="ECO:0007669"/>
    <property type="project" value="TreeGrafter"/>
</dbReference>
<evidence type="ECO:0000256" key="8">
    <source>
        <dbReference type="ARBA" id="ARBA00023065"/>
    </source>
</evidence>
<evidence type="ECO:0000256" key="10">
    <source>
        <dbReference type="ARBA" id="ARBA00025198"/>
    </source>
</evidence>
<keyword evidence="4" id="KW-0138">CF(0)</keyword>
<dbReference type="PANTHER" id="PTHR33445">
    <property type="entry name" value="ATP SYNTHASE SUBUNIT B', CHLOROPLASTIC"/>
    <property type="match status" value="1"/>
</dbReference>
<reference evidence="13" key="1">
    <citation type="journal article" date="2014" name="Front. Microbiol.">
        <title>High frequency of phylogenetically diverse reductive dehalogenase-homologous genes in deep subseafloor sedimentary metagenomes.</title>
        <authorList>
            <person name="Kawai M."/>
            <person name="Futagami T."/>
            <person name="Toyoda A."/>
            <person name="Takaki Y."/>
            <person name="Nishi S."/>
            <person name="Hori S."/>
            <person name="Arai W."/>
            <person name="Tsubouchi T."/>
            <person name="Morono Y."/>
            <person name="Uchiyama I."/>
            <person name="Ito T."/>
            <person name="Fujiyama A."/>
            <person name="Inagaki F."/>
            <person name="Takami H."/>
        </authorList>
    </citation>
    <scope>NUCLEOTIDE SEQUENCE</scope>
    <source>
        <strain evidence="13">Expedition CK06-06</strain>
    </source>
</reference>
<evidence type="ECO:0000256" key="6">
    <source>
        <dbReference type="ARBA" id="ARBA00022781"/>
    </source>
</evidence>
<feature type="coiled-coil region" evidence="11">
    <location>
        <begin position="47"/>
        <end position="78"/>
    </location>
</feature>
<evidence type="ECO:0000256" key="1">
    <source>
        <dbReference type="ARBA" id="ARBA00004167"/>
    </source>
</evidence>
<dbReference type="InterPro" id="IPR002146">
    <property type="entry name" value="ATP_synth_b/b'su_bac/chlpt"/>
</dbReference>
<evidence type="ECO:0000256" key="4">
    <source>
        <dbReference type="ARBA" id="ARBA00022547"/>
    </source>
</evidence>
<feature type="transmembrane region" description="Helical" evidence="12">
    <location>
        <begin position="14"/>
        <end position="36"/>
    </location>
</feature>
<evidence type="ECO:0000256" key="11">
    <source>
        <dbReference type="SAM" id="Coils"/>
    </source>
</evidence>
<evidence type="ECO:0000256" key="3">
    <source>
        <dbReference type="ARBA" id="ARBA00022448"/>
    </source>
</evidence>
<dbReference type="Pfam" id="PF00430">
    <property type="entry name" value="ATP-synt_B"/>
    <property type="match status" value="1"/>
</dbReference>
<evidence type="ECO:0000256" key="9">
    <source>
        <dbReference type="ARBA" id="ARBA00023136"/>
    </source>
</evidence>
<keyword evidence="9 12" id="KW-0472">Membrane</keyword>
<dbReference type="InterPro" id="IPR050059">
    <property type="entry name" value="ATP_synthase_B_chain"/>
</dbReference>
<dbReference type="EMBL" id="BARU01034200">
    <property type="protein sequence ID" value="GAH62217.1"/>
    <property type="molecule type" value="Genomic_DNA"/>
</dbReference>
<comment type="subcellular location">
    <subcellularLocation>
        <location evidence="1">Membrane</location>
        <topology evidence="1">Single-pass membrane protein</topology>
    </subcellularLocation>
</comment>
<keyword evidence="11" id="KW-0175">Coiled coil</keyword>
<dbReference type="GO" id="GO:0015986">
    <property type="term" value="P:proton motive force-driven ATP synthesis"/>
    <property type="evidence" value="ECO:0007669"/>
    <property type="project" value="InterPro"/>
</dbReference>
<sequence length="95" mass="10678">MEGLANLGINMPTLLAQLINVAILFGLLYLVAYRPIMRMLDERSRKVKESMEQTEFIKQQAERAEGEAAKRIEAASKEGQEAIARAMRTGEGVRR</sequence>
<evidence type="ECO:0000256" key="7">
    <source>
        <dbReference type="ARBA" id="ARBA00022989"/>
    </source>
</evidence>
<keyword evidence="7 12" id="KW-1133">Transmembrane helix</keyword>
<comment type="function">
    <text evidence="10">F(1)F(0) ATP synthase produces ATP from ADP in the presence of a proton or sodium gradient. F-type ATPases consist of two structural domains, F(1) containing the extramembraneous catalytic core and F(0) containing the membrane proton channel, linked together by a central stalk and a peripheral stalk. During catalysis, ATP synthesis in the catalytic domain of F(1) is coupled via a rotary mechanism of the central stalk subunits to proton translocation.</text>
</comment>
<protein>
    <submittedName>
        <fullName evidence="13">Uncharacterized protein</fullName>
    </submittedName>
</protein>
<feature type="non-terminal residue" evidence="13">
    <location>
        <position position="95"/>
    </location>
</feature>
<keyword evidence="6" id="KW-0375">Hydrogen ion transport</keyword>
<evidence type="ECO:0000256" key="5">
    <source>
        <dbReference type="ARBA" id="ARBA00022692"/>
    </source>
</evidence>
<evidence type="ECO:0000313" key="13">
    <source>
        <dbReference type="EMBL" id="GAH62217.1"/>
    </source>
</evidence>
<name>X1GYH5_9ZZZZ</name>
<dbReference type="CDD" id="cd06503">
    <property type="entry name" value="ATP-synt_Fo_b"/>
    <property type="match status" value="1"/>
</dbReference>
<organism evidence="13">
    <name type="scientific">marine sediment metagenome</name>
    <dbReference type="NCBI Taxonomy" id="412755"/>
    <lineage>
        <taxon>unclassified sequences</taxon>
        <taxon>metagenomes</taxon>
        <taxon>ecological metagenomes</taxon>
    </lineage>
</organism>
<dbReference type="GO" id="GO:0045259">
    <property type="term" value="C:proton-transporting ATP synthase complex"/>
    <property type="evidence" value="ECO:0007669"/>
    <property type="project" value="UniProtKB-KW"/>
</dbReference>
<keyword evidence="8" id="KW-0406">Ion transport</keyword>
<proteinExistence type="inferred from homology"/>
<evidence type="ECO:0000256" key="2">
    <source>
        <dbReference type="ARBA" id="ARBA00005513"/>
    </source>
</evidence>
<comment type="caution">
    <text evidence="13">The sequence shown here is derived from an EMBL/GenBank/DDBJ whole genome shotgun (WGS) entry which is preliminary data.</text>
</comment>
<dbReference type="AlphaFoldDB" id="X1GYH5"/>
<comment type="similarity">
    <text evidence="2">Belongs to the ATPase B chain family.</text>
</comment>